<comment type="catalytic activity">
    <reaction evidence="1 8">
        <text>(S)-malate + a quinone = a quinol + oxaloacetate</text>
        <dbReference type="Rhea" id="RHEA:46012"/>
        <dbReference type="ChEBI" id="CHEBI:15589"/>
        <dbReference type="ChEBI" id="CHEBI:16452"/>
        <dbReference type="ChEBI" id="CHEBI:24646"/>
        <dbReference type="ChEBI" id="CHEBI:132124"/>
        <dbReference type="EC" id="1.1.5.4"/>
    </reaction>
</comment>
<accession>A0ABW1QYV3</accession>
<keyword evidence="7 8" id="KW-0560">Oxidoreductase</keyword>
<reference evidence="10" key="1">
    <citation type="journal article" date="2019" name="Int. J. Syst. Evol. Microbiol.">
        <title>The Global Catalogue of Microorganisms (GCM) 10K type strain sequencing project: providing services to taxonomists for standard genome sequencing and annotation.</title>
        <authorList>
            <consortium name="The Broad Institute Genomics Platform"/>
            <consortium name="The Broad Institute Genome Sequencing Center for Infectious Disease"/>
            <person name="Wu L."/>
            <person name="Ma J."/>
        </authorList>
    </citation>
    <scope>NUCLEOTIDE SEQUENCE [LARGE SCALE GENOMIC DNA]</scope>
    <source>
        <strain evidence="10">DFY28</strain>
    </source>
</reference>
<dbReference type="InterPro" id="IPR036188">
    <property type="entry name" value="FAD/NAD-bd_sf"/>
</dbReference>
<dbReference type="HAMAP" id="MF_00212">
    <property type="entry name" value="MQO"/>
    <property type="match status" value="1"/>
</dbReference>
<evidence type="ECO:0000256" key="3">
    <source>
        <dbReference type="ARBA" id="ARBA00005012"/>
    </source>
</evidence>
<dbReference type="RefSeq" id="WP_128221375.1">
    <property type="nucleotide sequence ID" value="NZ_CP034929.1"/>
</dbReference>
<comment type="similarity">
    <text evidence="8">Belongs to the MQO family.</text>
</comment>
<keyword evidence="4 8" id="KW-0816">Tricarboxylic acid cycle</keyword>
<evidence type="ECO:0000256" key="4">
    <source>
        <dbReference type="ARBA" id="ARBA00022532"/>
    </source>
</evidence>
<evidence type="ECO:0000256" key="8">
    <source>
        <dbReference type="HAMAP-Rule" id="MF_00212"/>
    </source>
</evidence>
<dbReference type="Pfam" id="PF06039">
    <property type="entry name" value="Mqo"/>
    <property type="match status" value="1"/>
</dbReference>
<dbReference type="PANTHER" id="PTHR43104">
    <property type="entry name" value="L-2-HYDROXYGLUTARATE DEHYDROGENASE, MITOCHONDRIAL"/>
    <property type="match status" value="1"/>
</dbReference>
<organism evidence="9 10">
    <name type="scientific">Nocardioides yefusunii</name>
    <dbReference type="NCBI Taxonomy" id="2500546"/>
    <lineage>
        <taxon>Bacteria</taxon>
        <taxon>Bacillati</taxon>
        <taxon>Actinomycetota</taxon>
        <taxon>Actinomycetes</taxon>
        <taxon>Propionibacteriales</taxon>
        <taxon>Nocardioidaceae</taxon>
        <taxon>Nocardioides</taxon>
    </lineage>
</organism>
<evidence type="ECO:0000256" key="5">
    <source>
        <dbReference type="ARBA" id="ARBA00022630"/>
    </source>
</evidence>
<dbReference type="EC" id="1.1.5.4" evidence="8"/>
<comment type="pathway">
    <text evidence="3 8">Carbohydrate metabolism; tricarboxylic acid cycle; oxaloacetate from (S)-malate (quinone route): step 1/1.</text>
</comment>
<keyword evidence="10" id="KW-1185">Reference proteome</keyword>
<evidence type="ECO:0000256" key="1">
    <source>
        <dbReference type="ARBA" id="ARBA00001139"/>
    </source>
</evidence>
<name>A0ABW1QYV3_9ACTN</name>
<dbReference type="NCBIfam" id="NF003610">
    <property type="entry name" value="PRK05257.3-1"/>
    <property type="match status" value="1"/>
</dbReference>
<evidence type="ECO:0000256" key="6">
    <source>
        <dbReference type="ARBA" id="ARBA00022827"/>
    </source>
</evidence>
<keyword evidence="5 8" id="KW-0285">Flavoprotein</keyword>
<dbReference type="SUPFAM" id="SSF51905">
    <property type="entry name" value="FAD/NAD(P)-binding domain"/>
    <property type="match status" value="1"/>
</dbReference>
<proteinExistence type="inferred from homology"/>
<dbReference type="NCBIfam" id="TIGR01320">
    <property type="entry name" value="mal_quin_oxido"/>
    <property type="match status" value="1"/>
</dbReference>
<comment type="cofactor">
    <cofactor evidence="2 8">
        <name>FAD</name>
        <dbReference type="ChEBI" id="CHEBI:57692"/>
    </cofactor>
</comment>
<dbReference type="NCBIfam" id="NF003606">
    <property type="entry name" value="PRK05257.2-1"/>
    <property type="match status" value="1"/>
</dbReference>
<protein>
    <recommendedName>
        <fullName evidence="8">Probable malate:quinone oxidoreductase</fullName>
        <ecNumber evidence="8">1.1.5.4</ecNumber>
    </recommendedName>
    <alternativeName>
        <fullName evidence="8">MQO</fullName>
    </alternativeName>
    <alternativeName>
        <fullName evidence="8">Malate dehydrogenase [quinone]</fullName>
    </alternativeName>
</protein>
<dbReference type="NCBIfam" id="NF009875">
    <property type="entry name" value="PRK13339.1"/>
    <property type="match status" value="1"/>
</dbReference>
<dbReference type="NCBIfam" id="NF003611">
    <property type="entry name" value="PRK05257.3-2"/>
    <property type="match status" value="1"/>
</dbReference>
<dbReference type="PANTHER" id="PTHR43104:SF2">
    <property type="entry name" value="L-2-HYDROXYGLUTARATE DEHYDROGENASE, MITOCHONDRIAL"/>
    <property type="match status" value="1"/>
</dbReference>
<evidence type="ECO:0000256" key="7">
    <source>
        <dbReference type="ARBA" id="ARBA00023002"/>
    </source>
</evidence>
<evidence type="ECO:0000313" key="9">
    <source>
        <dbReference type="EMBL" id="MFC6153571.1"/>
    </source>
</evidence>
<dbReference type="Gene3D" id="3.50.50.60">
    <property type="entry name" value="FAD/NAD(P)-binding domain"/>
    <property type="match status" value="1"/>
</dbReference>
<dbReference type="NCBIfam" id="NF003603">
    <property type="entry name" value="PRK05257.1-1"/>
    <property type="match status" value="1"/>
</dbReference>
<keyword evidence="6 8" id="KW-0274">FAD</keyword>
<evidence type="ECO:0000313" key="10">
    <source>
        <dbReference type="Proteomes" id="UP001596098"/>
    </source>
</evidence>
<gene>
    <name evidence="8" type="primary">mqo</name>
    <name evidence="9" type="ORF">ACFPWU_07820</name>
</gene>
<dbReference type="Proteomes" id="UP001596098">
    <property type="component" value="Unassembled WGS sequence"/>
</dbReference>
<comment type="caution">
    <text evidence="9">The sequence shown here is derived from an EMBL/GenBank/DDBJ whole genome shotgun (WGS) entry which is preliminary data.</text>
</comment>
<dbReference type="GO" id="GO:0008924">
    <property type="term" value="F:L-malate dehydrogenase (quinone) activity"/>
    <property type="evidence" value="ECO:0007669"/>
    <property type="project" value="UniProtKB-EC"/>
</dbReference>
<sequence length="501" mass="53723">MNTAGHGDTNGSGSYDAILVGGGIMSATLATLLHQVEPTWRIAVVERLGELAQESSGPWNNAGTGHAALCELNYAPQAADGSVDIAKAVHVNEQFQVTRQLWAFLVESGQIPNPEAFIQPTPHISFVWGAKNVDYLKKRFDLMENHPLFAGMEYSEDPKVIAEWAPLLFAGRTGDEPVAATRSTAGTDVDFGSLTNLLIEPLVASGAVTMELGVEVRSIKKTNGIWKVAGKNRDTGAAFSANAPFVFVGAGGQAITLLQKSGIKEIKGFGGFPVSGEFWRTTNPEIVAQHKAKVYGKAAVGAPPMSVPHLDTRMVDGKPALMFGPYAGFSPRFLKAGSLFDIFKSIRLHNLVPMLQVGLKELGLVKYLITELLASKKKQLVSLQEYFPDAKMDDWEKITAGQRVQVIKKVPGKGGVLQFGTEVITAADGSIAGLLGASPGASTAPSIMLEIIEKCFADKMDDWKPALEKMIPSYGAPLSDRPELAAELHERTTRALGLDRA</sequence>
<dbReference type="EMBL" id="JBHSQI010000003">
    <property type="protein sequence ID" value="MFC6153571.1"/>
    <property type="molecule type" value="Genomic_DNA"/>
</dbReference>
<evidence type="ECO:0000256" key="2">
    <source>
        <dbReference type="ARBA" id="ARBA00001974"/>
    </source>
</evidence>
<dbReference type="Gene3D" id="3.30.9.10">
    <property type="entry name" value="D-Amino Acid Oxidase, subunit A, domain 2"/>
    <property type="match status" value="1"/>
</dbReference>
<dbReference type="InterPro" id="IPR006231">
    <property type="entry name" value="MQO"/>
</dbReference>
<dbReference type="NCBIfam" id="NF003605">
    <property type="entry name" value="PRK05257.1-4"/>
    <property type="match status" value="1"/>
</dbReference>